<dbReference type="PANTHER" id="PTHR44013">
    <property type="entry name" value="ZINC-TYPE ALCOHOL DEHYDROGENASE-LIKE PROTEIN C16A3.02C"/>
    <property type="match status" value="1"/>
</dbReference>
<dbReference type="PANTHER" id="PTHR44013:SF1">
    <property type="entry name" value="ZINC-TYPE ALCOHOL DEHYDROGENASE-LIKE PROTEIN C16A3.02C"/>
    <property type="match status" value="1"/>
</dbReference>
<dbReference type="EMBL" id="WTUZ01000040">
    <property type="protein sequence ID" value="MZQ86948.1"/>
    <property type="molecule type" value="Genomic_DNA"/>
</dbReference>
<dbReference type="InterPro" id="IPR020843">
    <property type="entry name" value="ER"/>
</dbReference>
<sequence length="323" mass="34987">MKAMVYTKYGTKDVLNLVELEKPAPKDNEVLIRIHAASVNSWDWDLLRGIPFMVRLGGILKPKFKILGADIAGTVEAVGSKVKQFHPGDEVFGDISGSGWGGFAEYVSVREDTITLKPSHMTFDEAAALPQAGVLALQGLRDKGKIRRGMKILVNGAGGGVGTFAVQFAKAIGAEVVAVDSAVKLEMLTGLGADEVIDYATKDFTQNGQQYDLILDVVGNRSIIDYKKSLSPSGTYVMVGGPMARIFQVMCLGPWISMTENKNMGILIHKPNQQDQKDLERLVEAGQIIPIIDKRFSLSEVPDALQYLGEGHAKGKVVIQIAD</sequence>
<name>A0A6L8V9B4_9BACL</name>
<reference evidence="2 3" key="1">
    <citation type="submission" date="2019-12" db="EMBL/GenBank/DDBJ databases">
        <title>Paenibacillus sp. nov. sp. isolated from soil.</title>
        <authorList>
            <person name="Kim J."/>
            <person name="Jeong S.E."/>
            <person name="Jung H.S."/>
            <person name="Jeon C.O."/>
        </authorList>
    </citation>
    <scope>NUCLEOTIDE SEQUENCE [LARGE SCALE GENOMIC DNA]</scope>
    <source>
        <strain evidence="2 3">5J-6</strain>
    </source>
</reference>
<dbReference type="InterPro" id="IPR002364">
    <property type="entry name" value="Quin_OxRdtase/zeta-crystal_CS"/>
</dbReference>
<dbReference type="Proteomes" id="UP000481087">
    <property type="component" value="Unassembled WGS sequence"/>
</dbReference>
<dbReference type="InterPro" id="IPR011032">
    <property type="entry name" value="GroES-like_sf"/>
</dbReference>
<dbReference type="InterPro" id="IPR013154">
    <property type="entry name" value="ADH-like_N"/>
</dbReference>
<evidence type="ECO:0000259" key="1">
    <source>
        <dbReference type="SMART" id="SM00829"/>
    </source>
</evidence>
<dbReference type="Pfam" id="PF08240">
    <property type="entry name" value="ADH_N"/>
    <property type="match status" value="1"/>
</dbReference>
<dbReference type="Pfam" id="PF13602">
    <property type="entry name" value="ADH_zinc_N_2"/>
    <property type="match status" value="1"/>
</dbReference>
<dbReference type="RefSeq" id="WP_161411466.1">
    <property type="nucleotide sequence ID" value="NZ_WTUZ01000040.1"/>
</dbReference>
<evidence type="ECO:0000313" key="3">
    <source>
        <dbReference type="Proteomes" id="UP000481087"/>
    </source>
</evidence>
<dbReference type="GO" id="GO:0008270">
    <property type="term" value="F:zinc ion binding"/>
    <property type="evidence" value="ECO:0007669"/>
    <property type="project" value="InterPro"/>
</dbReference>
<dbReference type="PROSITE" id="PS01162">
    <property type="entry name" value="QOR_ZETA_CRYSTAL"/>
    <property type="match status" value="1"/>
</dbReference>
<dbReference type="SMART" id="SM00829">
    <property type="entry name" value="PKS_ER"/>
    <property type="match status" value="1"/>
</dbReference>
<dbReference type="CDD" id="cd08267">
    <property type="entry name" value="MDR1"/>
    <property type="match status" value="1"/>
</dbReference>
<feature type="domain" description="Enoyl reductase (ER)" evidence="1">
    <location>
        <begin position="10"/>
        <end position="319"/>
    </location>
</feature>
<protein>
    <submittedName>
        <fullName evidence="2">Zinc-binding dehydrogenase</fullName>
    </submittedName>
</protein>
<dbReference type="Gene3D" id="3.90.180.10">
    <property type="entry name" value="Medium-chain alcohol dehydrogenases, catalytic domain"/>
    <property type="match status" value="1"/>
</dbReference>
<dbReference type="AlphaFoldDB" id="A0A6L8V9B4"/>
<dbReference type="Gene3D" id="3.40.50.720">
    <property type="entry name" value="NAD(P)-binding Rossmann-like Domain"/>
    <property type="match status" value="1"/>
</dbReference>
<evidence type="ECO:0000313" key="2">
    <source>
        <dbReference type="EMBL" id="MZQ86948.1"/>
    </source>
</evidence>
<proteinExistence type="predicted"/>
<organism evidence="2 3">
    <name type="scientific">Paenibacillus silvestris</name>
    <dbReference type="NCBI Taxonomy" id="2606219"/>
    <lineage>
        <taxon>Bacteria</taxon>
        <taxon>Bacillati</taxon>
        <taxon>Bacillota</taxon>
        <taxon>Bacilli</taxon>
        <taxon>Bacillales</taxon>
        <taxon>Paenibacillaceae</taxon>
        <taxon>Paenibacillus</taxon>
    </lineage>
</organism>
<dbReference type="InterPro" id="IPR052733">
    <property type="entry name" value="Chloroplast_QOR"/>
</dbReference>
<comment type="caution">
    <text evidence="2">The sequence shown here is derived from an EMBL/GenBank/DDBJ whole genome shotgun (WGS) entry which is preliminary data.</text>
</comment>
<dbReference type="GO" id="GO:0016491">
    <property type="term" value="F:oxidoreductase activity"/>
    <property type="evidence" value="ECO:0007669"/>
    <property type="project" value="InterPro"/>
</dbReference>
<gene>
    <name evidence="2" type="ORF">GQF01_33040</name>
</gene>
<dbReference type="SUPFAM" id="SSF51735">
    <property type="entry name" value="NAD(P)-binding Rossmann-fold domains"/>
    <property type="match status" value="1"/>
</dbReference>
<dbReference type="SUPFAM" id="SSF50129">
    <property type="entry name" value="GroES-like"/>
    <property type="match status" value="1"/>
</dbReference>
<dbReference type="InterPro" id="IPR036291">
    <property type="entry name" value="NAD(P)-bd_dom_sf"/>
</dbReference>
<keyword evidence="3" id="KW-1185">Reference proteome</keyword>
<accession>A0A6L8V9B4</accession>